<dbReference type="Proteomes" id="UP001172702">
    <property type="component" value="Unassembled WGS sequence"/>
</dbReference>
<evidence type="ECO:0000313" key="5">
    <source>
        <dbReference type="EMBL" id="MDN4504849.1"/>
    </source>
</evidence>
<dbReference type="InterPro" id="IPR036291">
    <property type="entry name" value="NAD(P)-bd_dom_sf"/>
</dbReference>
<keyword evidence="6" id="KW-1185">Reference proteome</keyword>
<dbReference type="SUPFAM" id="SSF51735">
    <property type="entry name" value="NAD(P)-binding Rossmann-fold domains"/>
    <property type="match status" value="1"/>
</dbReference>
<protein>
    <submittedName>
        <fullName evidence="5">D-2-hydroxyacid dehydrogenase</fullName>
    </submittedName>
</protein>
<dbReference type="PANTHER" id="PTHR43333:SF1">
    <property type="entry name" value="D-ISOMER SPECIFIC 2-HYDROXYACID DEHYDROGENASE NAD-BINDING DOMAIN-CONTAINING PROTEIN"/>
    <property type="match status" value="1"/>
</dbReference>
<dbReference type="RefSeq" id="WP_269501612.1">
    <property type="nucleotide sequence ID" value="NZ_JAPWIO010000002.1"/>
</dbReference>
<dbReference type="Gene3D" id="3.40.50.720">
    <property type="entry name" value="NAD(P)-binding Rossmann-like Domain"/>
    <property type="match status" value="2"/>
</dbReference>
<comment type="caution">
    <text evidence="5">The sequence shown here is derived from an EMBL/GenBank/DDBJ whole genome shotgun (WGS) entry which is preliminary data.</text>
</comment>
<evidence type="ECO:0000256" key="2">
    <source>
        <dbReference type="ARBA" id="ARBA00023027"/>
    </source>
</evidence>
<evidence type="ECO:0000256" key="1">
    <source>
        <dbReference type="ARBA" id="ARBA00023002"/>
    </source>
</evidence>
<name>A0ABT8GXA3_9ACTN</name>
<evidence type="ECO:0000313" key="6">
    <source>
        <dbReference type="Proteomes" id="UP001172702"/>
    </source>
</evidence>
<dbReference type="InterPro" id="IPR006140">
    <property type="entry name" value="D-isomer_DH_NAD-bd"/>
</dbReference>
<reference evidence="5 6" key="1">
    <citation type="submission" date="2023-07" db="EMBL/GenBank/DDBJ databases">
        <title>Strategy for survival of the halotoleranting strain Dietzia MX2 from the Yakshinskoe mineral salts deposit.</title>
        <authorList>
            <person name="Kharitonova M.A."/>
            <person name="Kupriyanova-Ashina F.G."/>
            <person name="Shakirov T.R."/>
            <person name="Vafina M.S."/>
            <person name="Ilinskaya O.N."/>
        </authorList>
    </citation>
    <scope>NUCLEOTIDE SEQUENCE [LARGE SCALE GENOMIC DNA]</scope>
    <source>
        <strain evidence="5 6">MX2</strain>
    </source>
</reference>
<sequence length="344" mass="36710">MTQPHHDPGNRDLGHHDPGNHDPGTRPTVVVLTADGVEPPTTLALIRELADVRECTADTLVLALPGAEILLVWDIFSDALASAWHAADALRWVHVAAAGVDKLLFDELRDSDVLVTNARGVFDGPIAEYVLACVLAHDKRLHETEALQRAGRWRHRETTRVAGRRALVVGTGGIGRATARLLRAVGLDVSGAGRRPRDDDEDFGRVLDSAHLSEHLGEVDHLVMVAPLTDATRGMLGPAELAALPDGAHVVNVGRGELVDQDALTREIGTGRLSAHLDVLVVEPLPGGDPLWTLDGAHISPHMSGDVVGWRDTLSGQFLDHLRTWTGGGTPGPPVDKGRGYVSG</sequence>
<keyword evidence="1" id="KW-0560">Oxidoreductase</keyword>
<dbReference type="Pfam" id="PF02826">
    <property type="entry name" value="2-Hacid_dh_C"/>
    <property type="match status" value="1"/>
</dbReference>
<accession>A0ABT8GXA3</accession>
<feature type="region of interest" description="Disordered" evidence="3">
    <location>
        <begin position="1"/>
        <end position="28"/>
    </location>
</feature>
<dbReference type="EMBL" id="JAUHTB010000002">
    <property type="protein sequence ID" value="MDN4504849.1"/>
    <property type="molecule type" value="Genomic_DNA"/>
</dbReference>
<gene>
    <name evidence="5" type="ORF">QYF62_02075</name>
</gene>
<keyword evidence="2" id="KW-0520">NAD</keyword>
<evidence type="ECO:0000256" key="3">
    <source>
        <dbReference type="SAM" id="MobiDB-lite"/>
    </source>
</evidence>
<dbReference type="SUPFAM" id="SSF52283">
    <property type="entry name" value="Formate/glycerate dehydrogenase catalytic domain-like"/>
    <property type="match status" value="1"/>
</dbReference>
<feature type="domain" description="D-isomer specific 2-hydroxyacid dehydrogenase NAD-binding" evidence="4">
    <location>
        <begin position="132"/>
        <end position="304"/>
    </location>
</feature>
<feature type="compositionally biased region" description="Basic and acidic residues" evidence="3">
    <location>
        <begin position="1"/>
        <end position="24"/>
    </location>
</feature>
<dbReference type="PANTHER" id="PTHR43333">
    <property type="entry name" value="2-HACID_DH_C DOMAIN-CONTAINING PROTEIN"/>
    <property type="match status" value="1"/>
</dbReference>
<dbReference type="CDD" id="cd05300">
    <property type="entry name" value="2-Hacid_dh_1"/>
    <property type="match status" value="1"/>
</dbReference>
<organism evidence="5 6">
    <name type="scientific">Dietzia maris</name>
    <dbReference type="NCBI Taxonomy" id="37915"/>
    <lineage>
        <taxon>Bacteria</taxon>
        <taxon>Bacillati</taxon>
        <taxon>Actinomycetota</taxon>
        <taxon>Actinomycetes</taxon>
        <taxon>Mycobacteriales</taxon>
        <taxon>Dietziaceae</taxon>
        <taxon>Dietzia</taxon>
    </lineage>
</organism>
<proteinExistence type="predicted"/>
<evidence type="ECO:0000259" key="4">
    <source>
        <dbReference type="Pfam" id="PF02826"/>
    </source>
</evidence>